<feature type="compositionally biased region" description="Low complexity" evidence="1">
    <location>
        <begin position="216"/>
        <end position="231"/>
    </location>
</feature>
<dbReference type="EMBL" id="JANBVO010000006">
    <property type="protein sequence ID" value="KAJ9151175.1"/>
    <property type="molecule type" value="Genomic_DNA"/>
</dbReference>
<feature type="compositionally biased region" description="Basic and acidic residues" evidence="1">
    <location>
        <begin position="334"/>
        <end position="346"/>
    </location>
</feature>
<keyword evidence="3" id="KW-1185">Reference proteome</keyword>
<organism evidence="2 3">
    <name type="scientific">Pleurostoma richardsiae</name>
    <dbReference type="NCBI Taxonomy" id="41990"/>
    <lineage>
        <taxon>Eukaryota</taxon>
        <taxon>Fungi</taxon>
        <taxon>Dikarya</taxon>
        <taxon>Ascomycota</taxon>
        <taxon>Pezizomycotina</taxon>
        <taxon>Sordariomycetes</taxon>
        <taxon>Sordariomycetidae</taxon>
        <taxon>Calosphaeriales</taxon>
        <taxon>Pleurostomataceae</taxon>
        <taxon>Pleurostoma</taxon>
    </lineage>
</organism>
<feature type="compositionally biased region" description="Basic and acidic residues" evidence="1">
    <location>
        <begin position="240"/>
        <end position="251"/>
    </location>
</feature>
<dbReference type="Proteomes" id="UP001174694">
    <property type="component" value="Unassembled WGS sequence"/>
</dbReference>
<reference evidence="2" key="1">
    <citation type="submission" date="2022-07" db="EMBL/GenBank/DDBJ databases">
        <title>Fungi with potential for degradation of polypropylene.</title>
        <authorList>
            <person name="Gostincar C."/>
        </authorList>
    </citation>
    <scope>NUCLEOTIDE SEQUENCE</scope>
    <source>
        <strain evidence="2">EXF-13308</strain>
    </source>
</reference>
<evidence type="ECO:0000313" key="3">
    <source>
        <dbReference type="Proteomes" id="UP001174694"/>
    </source>
</evidence>
<dbReference type="AlphaFoldDB" id="A0AA38S857"/>
<accession>A0AA38S857</accession>
<evidence type="ECO:0000313" key="2">
    <source>
        <dbReference type="EMBL" id="KAJ9151175.1"/>
    </source>
</evidence>
<gene>
    <name evidence="2" type="ORF">NKR23_g3072</name>
</gene>
<feature type="region of interest" description="Disordered" evidence="1">
    <location>
        <begin position="182"/>
        <end position="385"/>
    </location>
</feature>
<feature type="compositionally biased region" description="Low complexity" evidence="1">
    <location>
        <begin position="295"/>
        <end position="305"/>
    </location>
</feature>
<comment type="caution">
    <text evidence="2">The sequence shown here is derived from an EMBL/GenBank/DDBJ whole genome shotgun (WGS) entry which is preliminary data.</text>
</comment>
<evidence type="ECO:0000256" key="1">
    <source>
        <dbReference type="SAM" id="MobiDB-lite"/>
    </source>
</evidence>
<feature type="compositionally biased region" description="Basic and acidic residues" evidence="1">
    <location>
        <begin position="357"/>
        <end position="385"/>
    </location>
</feature>
<protein>
    <submittedName>
        <fullName evidence="2">Uncharacterized protein</fullName>
    </submittedName>
</protein>
<proteinExistence type="predicted"/>
<sequence length="385" mass="43228">MSADPNTHISREAVLRNLDQLGINYEALPKAPFWGPMFGYSQESIKINAAGRVMFASASVGRPLTQPEKDAMAYYIAKGMVTLSYTPPIALGISFAFWRKGLLTYRFPFWQPKPEQFNPNKFAFLQGALAQRAWHGLRGLTYYSLAHLFVYGFLTSYSVSTFMAGLETDPRLEDFRRTMKSRLANRASSRQGHRGSMAGPTNGMYQESHAAGQAPYDGYDTSSGSESSSYGEDAEFTAQEARKAAEEEVQRRKQQALAAQRHSSSEPEPYQDSLGDDGYVFDDASPVSPTERQRGAQQSSQGGSAWERLRRQASSSQNVQPRGDSNRPTGSWQRRRDEEQTSRGAREGTSYNFSTADEERAYAKEQAQKEFDEMLERERRGNPKE</sequence>
<name>A0AA38S857_9PEZI</name>